<keyword evidence="2" id="KW-0378">Hydrolase</keyword>
<dbReference type="Proteomes" id="UP001432027">
    <property type="component" value="Unassembled WGS sequence"/>
</dbReference>
<accession>A0AAV5SLM0</accession>
<dbReference type="GO" id="GO:0005737">
    <property type="term" value="C:cytoplasm"/>
    <property type="evidence" value="ECO:0007669"/>
    <property type="project" value="TreeGrafter"/>
</dbReference>
<dbReference type="GO" id="GO:0008239">
    <property type="term" value="F:dipeptidyl-peptidase activity"/>
    <property type="evidence" value="ECO:0007669"/>
    <property type="project" value="TreeGrafter"/>
</dbReference>
<protein>
    <recommendedName>
        <fullName evidence="5">Peptidase</fullName>
    </recommendedName>
</protein>
<gene>
    <name evidence="3" type="ORF">PENTCL1PPCAC_3205</name>
</gene>
<evidence type="ECO:0000313" key="3">
    <source>
        <dbReference type="EMBL" id="GMS81030.1"/>
    </source>
</evidence>
<dbReference type="EMBL" id="BTSX01000001">
    <property type="protein sequence ID" value="GMS81030.1"/>
    <property type="molecule type" value="Genomic_DNA"/>
</dbReference>
<organism evidence="3 4">
    <name type="scientific">Pristionchus entomophagus</name>
    <dbReference type="NCBI Taxonomy" id="358040"/>
    <lineage>
        <taxon>Eukaryota</taxon>
        <taxon>Metazoa</taxon>
        <taxon>Ecdysozoa</taxon>
        <taxon>Nematoda</taxon>
        <taxon>Chromadorea</taxon>
        <taxon>Rhabditida</taxon>
        <taxon>Rhabditina</taxon>
        <taxon>Diplogasteromorpha</taxon>
        <taxon>Diplogasteroidea</taxon>
        <taxon>Neodiplogasteridae</taxon>
        <taxon>Pristionchus</taxon>
    </lineage>
</organism>
<dbReference type="PANTHER" id="PTHR23422">
    <property type="entry name" value="DIPEPTIDYL PEPTIDASE III-RELATED"/>
    <property type="match status" value="1"/>
</dbReference>
<evidence type="ECO:0000256" key="1">
    <source>
        <dbReference type="ARBA" id="ARBA00022723"/>
    </source>
</evidence>
<comment type="caution">
    <text evidence="3">The sequence shown here is derived from an EMBL/GenBank/DDBJ whole genome shotgun (WGS) entry which is preliminary data.</text>
</comment>
<evidence type="ECO:0000313" key="4">
    <source>
        <dbReference type="Proteomes" id="UP001432027"/>
    </source>
</evidence>
<dbReference type="GO" id="GO:0046872">
    <property type="term" value="F:metal ion binding"/>
    <property type="evidence" value="ECO:0007669"/>
    <property type="project" value="UniProtKB-KW"/>
</dbReference>
<keyword evidence="1" id="KW-0479">Metal-binding</keyword>
<reference evidence="3" key="1">
    <citation type="submission" date="2023-10" db="EMBL/GenBank/DDBJ databases">
        <title>Genome assembly of Pristionchus species.</title>
        <authorList>
            <person name="Yoshida K."/>
            <person name="Sommer R.J."/>
        </authorList>
    </citation>
    <scope>NUCLEOTIDE SEQUENCE</scope>
    <source>
        <strain evidence="3">RS0144</strain>
    </source>
</reference>
<name>A0AAV5SLM0_9BILA</name>
<dbReference type="AlphaFoldDB" id="A0AAV5SLM0"/>
<dbReference type="InterPro" id="IPR039461">
    <property type="entry name" value="Peptidase_M49"/>
</dbReference>
<feature type="non-terminal residue" evidence="3">
    <location>
        <position position="487"/>
    </location>
</feature>
<sequence>MKAKNIEGWNTHLFKEEIDRKITLTIKFASTSVGSSEDEFEGVKVKLQKGDFSELLALVCPLLKKAGEYAANANQKAIMNKFVEHFTTGDLQDHRLSSLDGIYILGFTTRIYRGFMREYRDPSGVRAEFRVFVAAVNKETSKKFAHLVEKAEVILTRLPWGKAYEKDAFLKPDFTALDVIACGTSGIVLGWIIPHMYDDIKQNEGFKNLALSNSINAVLKQKINFVSDDDKDLLLKYTAKSFEVQVGLHELLGHGRGKLFERHADGSFNFDKENTVDILTGGKISSWYEPGETWASLFGHLAGGIEECRSEAVGYVLCCDEDILKIFGFEGEFGQTIKYVNWLSSIHKGLIALELYNMDHQKWGQAHSWARFVLMKVVLEAGQGFVTIEETKDSEGKYDLSFKMDKTKIDTVGNPAVREFLKKLQAYKSTADVKGATALFNKYSVGPTDLKWREIVLARRKPRRFFVQPNTKLTEDGKNVELMNYPD</sequence>
<evidence type="ECO:0000256" key="2">
    <source>
        <dbReference type="ARBA" id="ARBA00022801"/>
    </source>
</evidence>
<dbReference type="PANTHER" id="PTHR23422:SF11">
    <property type="entry name" value="DIPEPTIDYL PEPTIDASE 3"/>
    <property type="match status" value="1"/>
</dbReference>
<keyword evidence="4" id="KW-1185">Reference proteome</keyword>
<dbReference type="Pfam" id="PF03571">
    <property type="entry name" value="Peptidase_M49"/>
    <property type="match status" value="1"/>
</dbReference>
<proteinExistence type="predicted"/>
<dbReference type="Gene3D" id="3.30.540.30">
    <property type="match status" value="2"/>
</dbReference>
<evidence type="ECO:0008006" key="5">
    <source>
        <dbReference type="Google" id="ProtNLM"/>
    </source>
</evidence>